<dbReference type="Proteomes" id="UP000298663">
    <property type="component" value="Unassembled WGS sequence"/>
</dbReference>
<reference evidence="1 2" key="1">
    <citation type="journal article" date="2015" name="Genome Biol.">
        <title>Comparative genomics of Steinernema reveals deeply conserved gene regulatory networks.</title>
        <authorList>
            <person name="Dillman A.R."/>
            <person name="Macchietto M."/>
            <person name="Porter C.F."/>
            <person name="Rogers A."/>
            <person name="Williams B."/>
            <person name="Antoshechkin I."/>
            <person name="Lee M.M."/>
            <person name="Goodwin Z."/>
            <person name="Lu X."/>
            <person name="Lewis E.E."/>
            <person name="Goodrich-Blair H."/>
            <person name="Stock S.P."/>
            <person name="Adams B.J."/>
            <person name="Sternberg P.W."/>
            <person name="Mortazavi A."/>
        </authorList>
    </citation>
    <scope>NUCLEOTIDE SEQUENCE [LARGE SCALE GENOMIC DNA]</scope>
    <source>
        <strain evidence="1 2">ALL</strain>
    </source>
</reference>
<reference evidence="1 2" key="2">
    <citation type="journal article" date="2019" name="G3 (Bethesda)">
        <title>Hybrid Assembly of the Genome of the Entomopathogenic Nematode Steinernema carpocapsae Identifies the X-Chromosome.</title>
        <authorList>
            <person name="Serra L."/>
            <person name="Macchietto M."/>
            <person name="Macias-Munoz A."/>
            <person name="McGill C.J."/>
            <person name="Rodriguez I.M."/>
            <person name="Rodriguez B."/>
            <person name="Murad R."/>
            <person name="Mortazavi A."/>
        </authorList>
    </citation>
    <scope>NUCLEOTIDE SEQUENCE [LARGE SCALE GENOMIC DNA]</scope>
    <source>
        <strain evidence="1 2">ALL</strain>
    </source>
</reference>
<accession>A0A4U5NRM5</accession>
<gene>
    <name evidence="1" type="ORF">L596_010965</name>
</gene>
<dbReference type="EMBL" id="AZBU02000003">
    <property type="protein sequence ID" value="TKR86358.1"/>
    <property type="molecule type" value="Genomic_DNA"/>
</dbReference>
<keyword evidence="2" id="KW-1185">Reference proteome</keyword>
<evidence type="ECO:0000313" key="2">
    <source>
        <dbReference type="Proteomes" id="UP000298663"/>
    </source>
</evidence>
<organism evidence="1 2">
    <name type="scientific">Steinernema carpocapsae</name>
    <name type="common">Entomopathogenic nematode</name>
    <dbReference type="NCBI Taxonomy" id="34508"/>
    <lineage>
        <taxon>Eukaryota</taxon>
        <taxon>Metazoa</taxon>
        <taxon>Ecdysozoa</taxon>
        <taxon>Nematoda</taxon>
        <taxon>Chromadorea</taxon>
        <taxon>Rhabditida</taxon>
        <taxon>Tylenchina</taxon>
        <taxon>Panagrolaimomorpha</taxon>
        <taxon>Strongyloidoidea</taxon>
        <taxon>Steinernematidae</taxon>
        <taxon>Steinernema</taxon>
    </lineage>
</organism>
<protein>
    <submittedName>
        <fullName evidence="1">Uncharacterized protein</fullName>
    </submittedName>
</protein>
<sequence>MNPQAPRCKQPGQQFEMRSGRVVNCLHEMCSPQFTCEHQLGTEMSICCRNTAFVQRIVTASAPFFHNIKGSAGITILVWTVYFL</sequence>
<name>A0A4U5NRM5_STECR</name>
<evidence type="ECO:0000313" key="1">
    <source>
        <dbReference type="EMBL" id="TKR86358.1"/>
    </source>
</evidence>
<dbReference type="AlphaFoldDB" id="A0A4U5NRM5"/>
<comment type="caution">
    <text evidence="1">The sequence shown here is derived from an EMBL/GenBank/DDBJ whole genome shotgun (WGS) entry which is preliminary data.</text>
</comment>
<proteinExistence type="predicted"/>